<sequence length="334" mass="36871">MTDSEDTSQAAGMSGDESKSISTAPTTSNSQGKRANSNNAKWTQKDDQAFVKGLIHARKLGMQTDSGWKASTWPIVLEFVQKEGSNIGGPKNTKKALDYFGKLKTSFNQVTELRALSGVGWDDVRKIVTATDLVWDAIFLKRDIKKFGRWRKTPFPIYDEMAELIEGVVANGENAFIGGASQAPYEDRSGDSSGNETEPDPVPTKKRKRATSEESIPPLLSHSSSSSVTLGQSSIHSKRIHTRDRGTPNAKAMHRVADSIDSLGLSLRGDVSTPERRRQAVKQFEADGEISDDEADSVYDLFKHDTSAIDIYLGIGTKERRSRFLRRQIEKNTD</sequence>
<reference evidence="3" key="1">
    <citation type="submission" date="2022-08" db="EMBL/GenBank/DDBJ databases">
        <authorList>
            <consortium name="DOE Joint Genome Institute"/>
            <person name="Min B."/>
            <person name="Sierra-Patev S."/>
            <person name="Naranjo-Ortiz M."/>
            <person name="Looney B."/>
            <person name="Konkel Z."/>
            <person name="Slot J.C."/>
            <person name="Sakamoto Y."/>
            <person name="Steenwyk J.L."/>
            <person name="Rokas A."/>
            <person name="Carro J."/>
            <person name="Camarero S."/>
            <person name="Ferreira P."/>
            <person name="Molpeceres G."/>
            <person name="Ruiz-duenas F.J."/>
            <person name="Serrano A."/>
            <person name="Henrissat B."/>
            <person name="Drula E."/>
            <person name="Hughes K.W."/>
            <person name="Mata J.L."/>
            <person name="Ishikawa N.K."/>
            <person name="Vargas-Isla R."/>
            <person name="Ushijima S."/>
            <person name="Smith C.A."/>
            <person name="Ahrendt S."/>
            <person name="Andreopoulos W."/>
            <person name="He G."/>
            <person name="LaButti K."/>
            <person name="Lipzen A."/>
            <person name="Ng V."/>
            <person name="Riley R."/>
            <person name="Sandor L."/>
            <person name="Barry K."/>
            <person name="Martinez A.T."/>
            <person name="Xiao Y."/>
            <person name="Gibbons J.G."/>
            <person name="Terashima K."/>
            <person name="Hibbett D.S."/>
            <person name="Grigoriev I.V."/>
        </authorList>
    </citation>
    <scope>NUCLEOTIDE SEQUENCE</scope>
    <source>
        <strain evidence="3">ET3784</strain>
    </source>
</reference>
<dbReference type="AlphaFoldDB" id="A0AA38MU72"/>
<gene>
    <name evidence="3" type="ORF">DFJ43DRAFT_1223989</name>
</gene>
<keyword evidence="4" id="KW-1185">Reference proteome</keyword>
<dbReference type="Pfam" id="PF12776">
    <property type="entry name" value="Myb_DNA-bind_3"/>
    <property type="match status" value="1"/>
</dbReference>
<comment type="caution">
    <text evidence="3">The sequence shown here is derived from an EMBL/GenBank/DDBJ whole genome shotgun (WGS) entry which is preliminary data.</text>
</comment>
<dbReference type="Proteomes" id="UP001176059">
    <property type="component" value="Unassembled WGS sequence"/>
</dbReference>
<feature type="region of interest" description="Disordered" evidence="1">
    <location>
        <begin position="179"/>
        <end position="251"/>
    </location>
</feature>
<protein>
    <recommendedName>
        <fullName evidence="2">Myb/SANT-like domain-containing protein</fullName>
    </recommendedName>
</protein>
<reference evidence="3" key="2">
    <citation type="journal article" date="2023" name="Proc. Natl. Acad. Sci. U.S.A.">
        <title>A global phylogenomic analysis of the shiitake genus Lentinula.</title>
        <authorList>
            <person name="Sierra-Patev S."/>
            <person name="Min B."/>
            <person name="Naranjo-Ortiz M."/>
            <person name="Looney B."/>
            <person name="Konkel Z."/>
            <person name="Slot J.C."/>
            <person name="Sakamoto Y."/>
            <person name="Steenwyk J.L."/>
            <person name="Rokas A."/>
            <person name="Carro J."/>
            <person name="Camarero S."/>
            <person name="Ferreira P."/>
            <person name="Molpeceres G."/>
            <person name="Ruiz-Duenas F.J."/>
            <person name="Serrano A."/>
            <person name="Henrissat B."/>
            <person name="Drula E."/>
            <person name="Hughes K.W."/>
            <person name="Mata J.L."/>
            <person name="Ishikawa N.K."/>
            <person name="Vargas-Isla R."/>
            <person name="Ushijima S."/>
            <person name="Smith C.A."/>
            <person name="Donoghue J."/>
            <person name="Ahrendt S."/>
            <person name="Andreopoulos W."/>
            <person name="He G."/>
            <person name="LaButti K."/>
            <person name="Lipzen A."/>
            <person name="Ng V."/>
            <person name="Riley R."/>
            <person name="Sandor L."/>
            <person name="Barry K."/>
            <person name="Martinez A.T."/>
            <person name="Xiao Y."/>
            <person name="Gibbons J.G."/>
            <person name="Terashima K."/>
            <person name="Grigoriev I.V."/>
            <person name="Hibbett D."/>
        </authorList>
    </citation>
    <scope>NUCLEOTIDE SEQUENCE</scope>
    <source>
        <strain evidence="3">ET3784</strain>
    </source>
</reference>
<feature type="region of interest" description="Disordered" evidence="1">
    <location>
        <begin position="1"/>
        <end position="42"/>
    </location>
</feature>
<feature type="domain" description="Myb/SANT-like" evidence="2">
    <location>
        <begin position="41"/>
        <end position="137"/>
    </location>
</feature>
<dbReference type="EMBL" id="JANVFO010000023">
    <property type="protein sequence ID" value="KAJ3732644.1"/>
    <property type="molecule type" value="Genomic_DNA"/>
</dbReference>
<evidence type="ECO:0000256" key="1">
    <source>
        <dbReference type="SAM" id="MobiDB-lite"/>
    </source>
</evidence>
<evidence type="ECO:0000313" key="3">
    <source>
        <dbReference type="EMBL" id="KAJ3732644.1"/>
    </source>
</evidence>
<feature type="compositionally biased region" description="Polar residues" evidence="1">
    <location>
        <begin position="20"/>
        <end position="42"/>
    </location>
</feature>
<feature type="compositionally biased region" description="Low complexity" evidence="1">
    <location>
        <begin position="213"/>
        <end position="234"/>
    </location>
</feature>
<evidence type="ECO:0000259" key="2">
    <source>
        <dbReference type="Pfam" id="PF12776"/>
    </source>
</evidence>
<dbReference type="PANTHER" id="PTHR47072">
    <property type="match status" value="1"/>
</dbReference>
<evidence type="ECO:0000313" key="4">
    <source>
        <dbReference type="Proteomes" id="UP001176059"/>
    </source>
</evidence>
<dbReference type="PANTHER" id="PTHR47072:SF4">
    <property type="entry name" value="MYB_SANT-LIKE DOMAIN-CONTAINING PROTEIN"/>
    <property type="match status" value="1"/>
</dbReference>
<organism evidence="3 4">
    <name type="scientific">Lentinula guzmanii</name>
    <dbReference type="NCBI Taxonomy" id="2804957"/>
    <lineage>
        <taxon>Eukaryota</taxon>
        <taxon>Fungi</taxon>
        <taxon>Dikarya</taxon>
        <taxon>Basidiomycota</taxon>
        <taxon>Agaricomycotina</taxon>
        <taxon>Agaricomycetes</taxon>
        <taxon>Agaricomycetidae</taxon>
        <taxon>Agaricales</taxon>
        <taxon>Marasmiineae</taxon>
        <taxon>Omphalotaceae</taxon>
        <taxon>Lentinula</taxon>
    </lineage>
</organism>
<name>A0AA38MU72_9AGAR</name>
<proteinExistence type="predicted"/>
<dbReference type="InterPro" id="IPR024752">
    <property type="entry name" value="Myb/SANT-like_dom"/>
</dbReference>
<accession>A0AA38MU72</accession>